<dbReference type="Gene3D" id="1.10.150.130">
    <property type="match status" value="1"/>
</dbReference>
<dbReference type="SUPFAM" id="SSF56349">
    <property type="entry name" value="DNA breaking-rejoining enzymes"/>
    <property type="match status" value="1"/>
</dbReference>
<name>A0AAW0NTI7_9GOBI</name>
<sequence length="800" mass="84841">MFRLLVPTGSSYALPFRAGISNSGCFLWSVPLPRVFTRVVAAALSPLQAQGLKVLPYLDDWLICASTRDQALRDTEVVLGHLRQLAPPPWLPALATAGQRYSGTAPQISKRQDVAFHAVPPTAGQVGSGFKRGPIGSSFSAPNADVAEQPTLGSMSAVTQTQDGTGVAAVPYFSVSMEEQAMDCSRGSSRLPPVPQRGGVHRRIHHRVGSDVARPGGTGNVVATFAQSTHQCPGAVGCSPSTASFSAESTRKARVGPIGQHVRCVPPQPHGRNQVSETEQRGTTDSDVGVSEICQPESRLSSREAEQCGGFSFSPDIETWRMDASSGGCGEHLAGVRQGERGPLCFQRGTPLSSMVLPERPVQSIGLGCNGARLASRSSVCFSPILPDIAHSDEGSSEGPQATPGSPLLAGQDMVSAAAQALLQLADAPSAESGSSVSNGGTDAAPQSRSPPALGLAVTGPGIGVSDFNGDVGHTISNARAPSTRLQYANRWRLFSEWCHEKGQDPSCCPVSFILSFLQELLNQGRSPSTLKVYVAAISCSHVGLDGVSVGRNRSVALFLKGARRLHPPRRRVASTWDLAVVLNALQSPPFEPLSAVDLKWISMKTAFLLAMVSAKRVGELQALSVHESCCQWKADGSGVTLWPDPSFVPKVPSSTAGTQPLRLARFDTEASSAQLCPVRALEEYIKVTASIRRSDRLFICFAGPRKGQALSKQRLAHWVVDVISKAYELCGQSLPAGVRCHSTRAVSTSWAAMAGVPLEVICEAASWTSPNTFARFYRVNMASAHPLDGVLRHHRSSSC</sequence>
<dbReference type="GO" id="GO:0015074">
    <property type="term" value="P:DNA integration"/>
    <property type="evidence" value="ECO:0007669"/>
    <property type="project" value="InterPro"/>
</dbReference>
<feature type="region of interest" description="Disordered" evidence="3">
    <location>
        <begin position="430"/>
        <end position="455"/>
    </location>
</feature>
<dbReference type="PANTHER" id="PTHR33066:SF2">
    <property type="entry name" value="FILAGGRIN-2-LIKE"/>
    <property type="match status" value="1"/>
</dbReference>
<dbReference type="Gene3D" id="1.10.443.10">
    <property type="entry name" value="Intergrase catalytic core"/>
    <property type="match status" value="1"/>
</dbReference>
<evidence type="ECO:0000256" key="1">
    <source>
        <dbReference type="ARBA" id="ARBA00023125"/>
    </source>
</evidence>
<dbReference type="SUPFAM" id="SSF47823">
    <property type="entry name" value="lambda integrase-like, N-terminal domain"/>
    <property type="match status" value="1"/>
</dbReference>
<protein>
    <recommendedName>
        <fullName evidence="6">Tyr recombinase domain-containing protein</fullName>
    </recommendedName>
</protein>
<dbReference type="InterPro" id="IPR013762">
    <property type="entry name" value="Integrase-like_cat_sf"/>
</dbReference>
<dbReference type="PANTHER" id="PTHR33066">
    <property type="entry name" value="INTEGRASE_SAM-LIKE_N DOMAIN-CONTAINING PROTEIN"/>
    <property type="match status" value="1"/>
</dbReference>
<evidence type="ECO:0000313" key="4">
    <source>
        <dbReference type="EMBL" id="KAK7905159.1"/>
    </source>
</evidence>
<gene>
    <name evidence="4" type="ORF">WMY93_017766</name>
</gene>
<comment type="caution">
    <text evidence="4">The sequence shown here is derived from an EMBL/GenBank/DDBJ whole genome shotgun (WGS) entry which is preliminary data.</text>
</comment>
<dbReference type="SUPFAM" id="SSF56672">
    <property type="entry name" value="DNA/RNA polymerases"/>
    <property type="match status" value="1"/>
</dbReference>
<dbReference type="InterPro" id="IPR011010">
    <property type="entry name" value="DNA_brk_join_enz"/>
</dbReference>
<evidence type="ECO:0000256" key="2">
    <source>
        <dbReference type="ARBA" id="ARBA00023172"/>
    </source>
</evidence>
<dbReference type="Gene3D" id="3.30.70.270">
    <property type="match status" value="1"/>
</dbReference>
<keyword evidence="5" id="KW-1185">Reference proteome</keyword>
<evidence type="ECO:0000313" key="5">
    <source>
        <dbReference type="Proteomes" id="UP001460270"/>
    </source>
</evidence>
<dbReference type="AlphaFoldDB" id="A0AAW0NTI7"/>
<dbReference type="GO" id="GO:0006310">
    <property type="term" value="P:DNA recombination"/>
    <property type="evidence" value="ECO:0007669"/>
    <property type="project" value="UniProtKB-KW"/>
</dbReference>
<organism evidence="4 5">
    <name type="scientific">Mugilogobius chulae</name>
    <name type="common">yellowstripe goby</name>
    <dbReference type="NCBI Taxonomy" id="88201"/>
    <lineage>
        <taxon>Eukaryota</taxon>
        <taxon>Metazoa</taxon>
        <taxon>Chordata</taxon>
        <taxon>Craniata</taxon>
        <taxon>Vertebrata</taxon>
        <taxon>Euteleostomi</taxon>
        <taxon>Actinopterygii</taxon>
        <taxon>Neopterygii</taxon>
        <taxon>Teleostei</taxon>
        <taxon>Neoteleostei</taxon>
        <taxon>Acanthomorphata</taxon>
        <taxon>Gobiaria</taxon>
        <taxon>Gobiiformes</taxon>
        <taxon>Gobioidei</taxon>
        <taxon>Gobiidae</taxon>
        <taxon>Gobionellinae</taxon>
        <taxon>Mugilogobius</taxon>
    </lineage>
</organism>
<dbReference type="EMBL" id="JBBPFD010000012">
    <property type="protein sequence ID" value="KAK7905159.1"/>
    <property type="molecule type" value="Genomic_DNA"/>
</dbReference>
<dbReference type="InterPro" id="IPR010998">
    <property type="entry name" value="Integrase_recombinase_N"/>
</dbReference>
<dbReference type="Proteomes" id="UP001460270">
    <property type="component" value="Unassembled WGS sequence"/>
</dbReference>
<dbReference type="GO" id="GO:0003677">
    <property type="term" value="F:DNA binding"/>
    <property type="evidence" value="ECO:0007669"/>
    <property type="project" value="UniProtKB-KW"/>
</dbReference>
<reference evidence="5" key="1">
    <citation type="submission" date="2024-04" db="EMBL/GenBank/DDBJ databases">
        <title>Salinicola lusitanus LLJ914,a marine bacterium isolated from the Okinawa Trough.</title>
        <authorList>
            <person name="Li J."/>
        </authorList>
    </citation>
    <scope>NUCLEOTIDE SEQUENCE [LARGE SCALE GENOMIC DNA]</scope>
</reference>
<accession>A0AAW0NTI7</accession>
<feature type="region of interest" description="Disordered" evidence="3">
    <location>
        <begin position="262"/>
        <end position="289"/>
    </location>
</feature>
<proteinExistence type="predicted"/>
<keyword evidence="2" id="KW-0233">DNA recombination</keyword>
<dbReference type="InterPro" id="IPR043502">
    <property type="entry name" value="DNA/RNA_pol_sf"/>
</dbReference>
<feature type="compositionally biased region" description="Polar residues" evidence="3">
    <location>
        <begin position="432"/>
        <end position="450"/>
    </location>
</feature>
<evidence type="ECO:0008006" key="6">
    <source>
        <dbReference type="Google" id="ProtNLM"/>
    </source>
</evidence>
<dbReference type="InterPro" id="IPR043128">
    <property type="entry name" value="Rev_trsase/Diguanyl_cyclase"/>
</dbReference>
<keyword evidence="1" id="KW-0238">DNA-binding</keyword>
<evidence type="ECO:0000256" key="3">
    <source>
        <dbReference type="SAM" id="MobiDB-lite"/>
    </source>
</evidence>